<keyword evidence="3" id="KW-0964">Secreted</keyword>
<comment type="similarity">
    <text evidence="2">Belongs to the thaumatin family.</text>
</comment>
<dbReference type="PRINTS" id="PR00347">
    <property type="entry name" value="THAUMATIN"/>
</dbReference>
<comment type="caution">
    <text evidence="6">The sequence shown here is derived from an EMBL/GenBank/DDBJ whole genome shotgun (WGS) entry which is preliminary data.</text>
</comment>
<sequence>MVFRTSLVLSLAALLVAGAQSTTVFFTNKCSYTVWPATLTGGGAPQLSTTGFELPSGESSTLEVPPNWTSGRIWGRTGCTTDSTTGKFSCLTGDCASGQIECNGAGGIPPATLLEFTLNGNSNGVDFYDVSLVDGFNLPVSVQPLGNYSCNATSCAGDVNGVCLPELSVTGPDGSVVACKSACLALNQPQYCCSGEYNAPEKCPPTGYSKLFKAQCPQAYSYAYDDGTSTFTCPTGDNYLIWLERNRRIFRDSKSVPVVVTRNALRATIDWATAHNKVSKEQGLQWLGEKMDMLQRTYRSMAQWPGPLRCASVMRALFVLLDSTLTGGGAPQLCTTGFELPSGQSSTLEVPPNWTSGRMWGRTGCTTNSITGKFSCITGDCASGQVECSGAGAIPPATLIEFTLSGSGGLDFYDVSLVDGFNLPVSVQPLGNHSCNATSCAVNVNEACPPELAATGIDGSVMGCKSACLALNQPQYCCSGDFNTPEKCPPTGYSKLFKDRCPQAYSYAYDDGTSTFTCPTGDNYLVTFCP</sequence>
<evidence type="ECO:0000313" key="7">
    <source>
        <dbReference type="Proteomes" id="UP001154282"/>
    </source>
</evidence>
<evidence type="ECO:0000256" key="1">
    <source>
        <dbReference type="ARBA" id="ARBA00004613"/>
    </source>
</evidence>
<dbReference type="CDD" id="cd09218">
    <property type="entry name" value="TLP-PA"/>
    <property type="match status" value="2"/>
</dbReference>
<feature type="signal peptide" evidence="5">
    <location>
        <begin position="1"/>
        <end position="21"/>
    </location>
</feature>
<dbReference type="Pfam" id="PF00314">
    <property type="entry name" value="Thaumatin"/>
    <property type="match status" value="2"/>
</dbReference>
<gene>
    <name evidence="6" type="ORF">LITE_LOCUS38136</name>
</gene>
<dbReference type="SUPFAM" id="SSF49870">
    <property type="entry name" value="Osmotin, thaumatin-like protein"/>
    <property type="match status" value="2"/>
</dbReference>
<proteinExistence type="inferred from homology"/>
<keyword evidence="4" id="KW-1015">Disulfide bond</keyword>
<evidence type="ECO:0000256" key="2">
    <source>
        <dbReference type="ARBA" id="ARBA00010607"/>
    </source>
</evidence>
<dbReference type="PANTHER" id="PTHR31048">
    <property type="entry name" value="OS03G0233200 PROTEIN"/>
    <property type="match status" value="1"/>
</dbReference>
<dbReference type="GO" id="GO:0005576">
    <property type="term" value="C:extracellular region"/>
    <property type="evidence" value="ECO:0007669"/>
    <property type="project" value="UniProtKB-SubCell"/>
</dbReference>
<dbReference type="PROSITE" id="PS00316">
    <property type="entry name" value="THAUMATIN_1"/>
    <property type="match status" value="2"/>
</dbReference>
<dbReference type="PROSITE" id="PS51367">
    <property type="entry name" value="THAUMATIN_2"/>
    <property type="match status" value="2"/>
</dbReference>
<evidence type="ECO:0000256" key="5">
    <source>
        <dbReference type="SAM" id="SignalP"/>
    </source>
</evidence>
<dbReference type="Proteomes" id="UP001154282">
    <property type="component" value="Unassembled WGS sequence"/>
</dbReference>
<dbReference type="InterPro" id="IPR037176">
    <property type="entry name" value="Osmotin/thaumatin-like_sf"/>
</dbReference>
<dbReference type="InterPro" id="IPR001938">
    <property type="entry name" value="Thaumatin"/>
</dbReference>
<dbReference type="FunFam" id="2.60.110.10:FF:000002">
    <property type="entry name" value="Thaumatin-like protein 1a"/>
    <property type="match status" value="1"/>
</dbReference>
<dbReference type="SMART" id="SM00205">
    <property type="entry name" value="THN"/>
    <property type="match status" value="2"/>
</dbReference>
<feature type="chain" id="PRO_5043920008" description="Thaumatin-like protein 1" evidence="5">
    <location>
        <begin position="22"/>
        <end position="530"/>
    </location>
</feature>
<evidence type="ECO:0008006" key="8">
    <source>
        <dbReference type="Google" id="ProtNLM"/>
    </source>
</evidence>
<organism evidence="6 7">
    <name type="scientific">Linum tenue</name>
    <dbReference type="NCBI Taxonomy" id="586396"/>
    <lineage>
        <taxon>Eukaryota</taxon>
        <taxon>Viridiplantae</taxon>
        <taxon>Streptophyta</taxon>
        <taxon>Embryophyta</taxon>
        <taxon>Tracheophyta</taxon>
        <taxon>Spermatophyta</taxon>
        <taxon>Magnoliopsida</taxon>
        <taxon>eudicotyledons</taxon>
        <taxon>Gunneridae</taxon>
        <taxon>Pentapetalae</taxon>
        <taxon>rosids</taxon>
        <taxon>fabids</taxon>
        <taxon>Malpighiales</taxon>
        <taxon>Linaceae</taxon>
        <taxon>Linum</taxon>
    </lineage>
</organism>
<evidence type="ECO:0000256" key="4">
    <source>
        <dbReference type="ARBA" id="ARBA00023157"/>
    </source>
</evidence>
<dbReference type="InterPro" id="IPR017949">
    <property type="entry name" value="Thaumatin_CS"/>
</dbReference>
<comment type="subcellular location">
    <subcellularLocation>
        <location evidence="1">Secreted</location>
    </subcellularLocation>
</comment>
<dbReference type="Gene3D" id="2.60.110.10">
    <property type="entry name" value="Thaumatin"/>
    <property type="match status" value="2"/>
</dbReference>
<protein>
    <recommendedName>
        <fullName evidence="8">Thaumatin-like protein 1</fullName>
    </recommendedName>
</protein>
<dbReference type="EMBL" id="CAMGYJ010000008">
    <property type="protein sequence ID" value="CAI0469339.1"/>
    <property type="molecule type" value="Genomic_DNA"/>
</dbReference>
<dbReference type="AlphaFoldDB" id="A0AAV0PFG4"/>
<evidence type="ECO:0000313" key="6">
    <source>
        <dbReference type="EMBL" id="CAI0469339.1"/>
    </source>
</evidence>
<evidence type="ECO:0000256" key="3">
    <source>
        <dbReference type="ARBA" id="ARBA00022525"/>
    </source>
</evidence>
<keyword evidence="7" id="KW-1185">Reference proteome</keyword>
<reference evidence="6" key="1">
    <citation type="submission" date="2022-08" db="EMBL/GenBank/DDBJ databases">
        <authorList>
            <person name="Gutierrez-Valencia J."/>
        </authorList>
    </citation>
    <scope>NUCLEOTIDE SEQUENCE</scope>
</reference>
<keyword evidence="5" id="KW-0732">Signal</keyword>
<dbReference type="FunFam" id="2.60.110.10:FF:000004">
    <property type="entry name" value="THAUMATIN-LIKE PROTEIN 1"/>
    <property type="match status" value="1"/>
</dbReference>
<accession>A0AAV0PFG4</accession>
<name>A0AAV0PFG4_9ROSI</name>